<reference evidence="1" key="1">
    <citation type="submission" date="2018-05" db="EMBL/GenBank/DDBJ databases">
        <authorList>
            <person name="Lanie J.A."/>
            <person name="Ng W.-L."/>
            <person name="Kazmierczak K.M."/>
            <person name="Andrzejewski T.M."/>
            <person name="Davidsen T.M."/>
            <person name="Wayne K.J."/>
            <person name="Tettelin H."/>
            <person name="Glass J.I."/>
            <person name="Rusch D."/>
            <person name="Podicherti R."/>
            <person name="Tsui H.-C.T."/>
            <person name="Winkler M.E."/>
        </authorList>
    </citation>
    <scope>NUCLEOTIDE SEQUENCE</scope>
</reference>
<proteinExistence type="predicted"/>
<sequence length="169" mass="19431">MKYIDDSLFDGTVALLFQIILKKESPDDLPVTFHGSFFTEEELDPSSPIEVLLNGLERALRMHIYEDEDPTLLKAQLLDAARQLVDVYREREGGSDLNSAMSMISVAGDFRRNYVFKFNRKGNKKGFLKRHLRGAKFNQNNVYDPNRVENSVQAIKFAFAKIKFARFFG</sequence>
<dbReference type="AlphaFoldDB" id="A0A382BUI4"/>
<dbReference type="EMBL" id="UINC01031208">
    <property type="protein sequence ID" value="SVB16887.1"/>
    <property type="molecule type" value="Genomic_DNA"/>
</dbReference>
<organism evidence="1">
    <name type="scientific">marine metagenome</name>
    <dbReference type="NCBI Taxonomy" id="408172"/>
    <lineage>
        <taxon>unclassified sequences</taxon>
        <taxon>metagenomes</taxon>
        <taxon>ecological metagenomes</taxon>
    </lineage>
</organism>
<name>A0A382BUI4_9ZZZZ</name>
<accession>A0A382BUI4</accession>
<gene>
    <name evidence="1" type="ORF">METZ01_LOCUS169741</name>
</gene>
<protein>
    <submittedName>
        <fullName evidence="1">Uncharacterized protein</fullName>
    </submittedName>
</protein>
<evidence type="ECO:0000313" key="1">
    <source>
        <dbReference type="EMBL" id="SVB16887.1"/>
    </source>
</evidence>